<dbReference type="AlphaFoldDB" id="A0A371GHR9"/>
<evidence type="ECO:0000313" key="3">
    <source>
        <dbReference type="Proteomes" id="UP000257109"/>
    </source>
</evidence>
<gene>
    <name evidence="2" type="ORF">CR513_28078</name>
</gene>
<organism evidence="2 3">
    <name type="scientific">Mucuna pruriens</name>
    <name type="common">Velvet bean</name>
    <name type="synonym">Dolichos pruriens</name>
    <dbReference type="NCBI Taxonomy" id="157652"/>
    <lineage>
        <taxon>Eukaryota</taxon>
        <taxon>Viridiplantae</taxon>
        <taxon>Streptophyta</taxon>
        <taxon>Embryophyta</taxon>
        <taxon>Tracheophyta</taxon>
        <taxon>Spermatophyta</taxon>
        <taxon>Magnoliopsida</taxon>
        <taxon>eudicotyledons</taxon>
        <taxon>Gunneridae</taxon>
        <taxon>Pentapetalae</taxon>
        <taxon>rosids</taxon>
        <taxon>fabids</taxon>
        <taxon>Fabales</taxon>
        <taxon>Fabaceae</taxon>
        <taxon>Papilionoideae</taxon>
        <taxon>50 kb inversion clade</taxon>
        <taxon>NPAAA clade</taxon>
        <taxon>indigoferoid/millettioid clade</taxon>
        <taxon>Phaseoleae</taxon>
        <taxon>Mucuna</taxon>
    </lineage>
</organism>
<dbReference type="STRING" id="157652.A0A371GHR9"/>
<dbReference type="EMBL" id="QJKJ01005494">
    <property type="protein sequence ID" value="RDX90094.1"/>
    <property type="molecule type" value="Genomic_DNA"/>
</dbReference>
<dbReference type="Pfam" id="PF07727">
    <property type="entry name" value="RVT_2"/>
    <property type="match status" value="1"/>
</dbReference>
<keyword evidence="3" id="KW-1185">Reference proteome</keyword>
<accession>A0A371GHR9</accession>
<feature type="domain" description="Reverse transcriptase Ty1/copia-type" evidence="1">
    <location>
        <begin position="71"/>
        <end position="151"/>
    </location>
</feature>
<comment type="caution">
    <text evidence="2">The sequence shown here is derived from an EMBL/GenBank/DDBJ whole genome shotgun (WGS) entry which is preliminary data.</text>
</comment>
<protein>
    <recommendedName>
        <fullName evidence="1">Reverse transcriptase Ty1/copia-type domain-containing protein</fullName>
    </recommendedName>
</protein>
<proteinExistence type="predicted"/>
<sequence length="152" mass="18022">MYPFDKYVTLTNGEELECYQEAIKSEERQKWLDAMQDEMKSLHDNHTYDLVKLPKGKKVLKNRWIYKKKKGVGFNEIISPVVKMSSIRIMLSLAIIFYLEVEKMDVKTTFLHGDLEEEIYMKQPDDFQVSGKEDYVCRLRKSLYGLKQAPRQ</sequence>
<dbReference type="Proteomes" id="UP000257109">
    <property type="component" value="Unassembled WGS sequence"/>
</dbReference>
<dbReference type="InterPro" id="IPR013103">
    <property type="entry name" value="RVT_2"/>
</dbReference>
<feature type="non-terminal residue" evidence="2">
    <location>
        <position position="1"/>
    </location>
</feature>
<evidence type="ECO:0000259" key="1">
    <source>
        <dbReference type="Pfam" id="PF07727"/>
    </source>
</evidence>
<evidence type="ECO:0000313" key="2">
    <source>
        <dbReference type="EMBL" id="RDX90094.1"/>
    </source>
</evidence>
<reference evidence="2" key="1">
    <citation type="submission" date="2018-05" db="EMBL/GenBank/DDBJ databases">
        <title>Draft genome of Mucuna pruriens seed.</title>
        <authorList>
            <person name="Nnadi N.E."/>
            <person name="Vos R."/>
            <person name="Hasami M.H."/>
            <person name="Devisetty U.K."/>
            <person name="Aguiy J.C."/>
        </authorList>
    </citation>
    <scope>NUCLEOTIDE SEQUENCE [LARGE SCALE GENOMIC DNA]</scope>
    <source>
        <strain evidence="2">JCA_2017</strain>
    </source>
</reference>
<name>A0A371GHR9_MUCPR</name>
<dbReference type="OrthoDB" id="411615at2759"/>